<accession>A0AAP0EEQ9</accession>
<reference evidence="2 3" key="1">
    <citation type="submission" date="2024-01" db="EMBL/GenBank/DDBJ databases">
        <title>Genome assemblies of Stephania.</title>
        <authorList>
            <person name="Yang L."/>
        </authorList>
    </citation>
    <scope>NUCLEOTIDE SEQUENCE [LARGE SCALE GENOMIC DNA]</scope>
    <source>
        <strain evidence="2">JXDWG</strain>
        <tissue evidence="2">Leaf</tissue>
    </source>
</reference>
<gene>
    <name evidence="2" type="ORF">Scep_028544</name>
</gene>
<dbReference type="AlphaFoldDB" id="A0AAP0EEQ9"/>
<proteinExistence type="predicted"/>
<protein>
    <submittedName>
        <fullName evidence="2">Uncharacterized protein</fullName>
    </submittedName>
</protein>
<dbReference type="Proteomes" id="UP001419268">
    <property type="component" value="Unassembled WGS sequence"/>
</dbReference>
<evidence type="ECO:0000313" key="2">
    <source>
        <dbReference type="EMBL" id="KAK9089462.1"/>
    </source>
</evidence>
<name>A0AAP0EEQ9_9MAGN</name>
<sequence>MVRNTTTQRHLDDEEQRRDGDAGRPGEKRREDERGVKEDEVETRGRRWIERMTKRADTLALARSVVGLGRRYERGDSTIVKGQKCDGLSSTTQTGAPLA</sequence>
<comment type="caution">
    <text evidence="2">The sequence shown here is derived from an EMBL/GenBank/DDBJ whole genome shotgun (WGS) entry which is preliminary data.</text>
</comment>
<feature type="region of interest" description="Disordered" evidence="1">
    <location>
        <begin position="1"/>
        <end position="43"/>
    </location>
</feature>
<dbReference type="EMBL" id="JBBNAG010000012">
    <property type="protein sequence ID" value="KAK9089462.1"/>
    <property type="molecule type" value="Genomic_DNA"/>
</dbReference>
<feature type="compositionally biased region" description="Basic and acidic residues" evidence="1">
    <location>
        <begin position="9"/>
        <end position="43"/>
    </location>
</feature>
<evidence type="ECO:0000256" key="1">
    <source>
        <dbReference type="SAM" id="MobiDB-lite"/>
    </source>
</evidence>
<organism evidence="2 3">
    <name type="scientific">Stephania cephalantha</name>
    <dbReference type="NCBI Taxonomy" id="152367"/>
    <lineage>
        <taxon>Eukaryota</taxon>
        <taxon>Viridiplantae</taxon>
        <taxon>Streptophyta</taxon>
        <taxon>Embryophyta</taxon>
        <taxon>Tracheophyta</taxon>
        <taxon>Spermatophyta</taxon>
        <taxon>Magnoliopsida</taxon>
        <taxon>Ranunculales</taxon>
        <taxon>Menispermaceae</taxon>
        <taxon>Menispermoideae</taxon>
        <taxon>Cissampelideae</taxon>
        <taxon>Stephania</taxon>
    </lineage>
</organism>
<keyword evidence="3" id="KW-1185">Reference proteome</keyword>
<evidence type="ECO:0000313" key="3">
    <source>
        <dbReference type="Proteomes" id="UP001419268"/>
    </source>
</evidence>